<dbReference type="FunFam" id="3.30.430.20:FF:000012">
    <property type="entry name" value="Cysteine-rich receptor-like protein kinase 25"/>
    <property type="match status" value="1"/>
</dbReference>
<dbReference type="PROSITE" id="PS51473">
    <property type="entry name" value="GNK2"/>
    <property type="match status" value="2"/>
</dbReference>
<dbReference type="PANTHER" id="PTHR32099">
    <property type="entry name" value="CYSTEINE-RICH REPEAT SECRETORY PROTEIN"/>
    <property type="match status" value="1"/>
</dbReference>
<evidence type="ECO:0000256" key="3">
    <source>
        <dbReference type="ARBA" id="ARBA00047558"/>
    </source>
</evidence>
<dbReference type="Pfam" id="PF01657">
    <property type="entry name" value="Stress-antifung"/>
    <property type="match status" value="2"/>
</dbReference>
<evidence type="ECO:0000256" key="5">
    <source>
        <dbReference type="SAM" id="SignalP"/>
    </source>
</evidence>
<dbReference type="EMBL" id="OIVN01000689">
    <property type="protein sequence ID" value="SPC84098.1"/>
    <property type="molecule type" value="Genomic_DNA"/>
</dbReference>
<dbReference type="InterPro" id="IPR038408">
    <property type="entry name" value="GNK2_sf"/>
</dbReference>
<sequence>MIMGLPSFNLCPTLLLFYSLISFLSQTRTEAVATYLNHSCSNTTTFTANSTFQSNLKQLLTYLSSNATSNIESYNATASTGNSVDTVYGLYVCRGDLPADTCQSCVAGATEDIVERCPTNKVVVAWYDECTLRYSNQYFFSSMVTDPNVSMVNNLNVSEQTRFNQLVRTTMNDLASGIANVRTGAKKFGTKEANFTALQTLYTLAQCTPDLSGFDCNRCLQIAIQTLPNCCGGKQGGRVLYPSCIARFELYKFYQENTTSALVPSPPSPGSETTSKGKLQLLSCCSFQMIGKLVFTPGTLTSTKF</sequence>
<feature type="signal peptide" evidence="5">
    <location>
        <begin position="1"/>
        <end position="31"/>
    </location>
</feature>
<accession>A0A2N9FAA5</accession>
<reference evidence="7" key="1">
    <citation type="submission" date="2018-02" db="EMBL/GenBank/DDBJ databases">
        <authorList>
            <person name="Cohen D.B."/>
            <person name="Kent A.D."/>
        </authorList>
    </citation>
    <scope>NUCLEOTIDE SEQUENCE</scope>
</reference>
<comment type="catalytic activity">
    <reaction evidence="3">
        <text>L-seryl-[protein] + ATP = O-phospho-L-seryl-[protein] + ADP + H(+)</text>
        <dbReference type="Rhea" id="RHEA:17989"/>
        <dbReference type="Rhea" id="RHEA-COMP:9863"/>
        <dbReference type="Rhea" id="RHEA-COMP:11604"/>
        <dbReference type="ChEBI" id="CHEBI:15378"/>
        <dbReference type="ChEBI" id="CHEBI:29999"/>
        <dbReference type="ChEBI" id="CHEBI:30616"/>
        <dbReference type="ChEBI" id="CHEBI:83421"/>
        <dbReference type="ChEBI" id="CHEBI:456216"/>
    </reaction>
</comment>
<dbReference type="AlphaFoldDB" id="A0A2N9FAA5"/>
<dbReference type="Gene3D" id="3.30.430.20">
    <property type="entry name" value="Gnk2 domain, C-X8-C-X2-C motif"/>
    <property type="match status" value="2"/>
</dbReference>
<keyword evidence="2" id="KW-0677">Repeat</keyword>
<evidence type="ECO:0000259" key="6">
    <source>
        <dbReference type="PROSITE" id="PS51473"/>
    </source>
</evidence>
<gene>
    <name evidence="7" type="ORF">FSB_LOCUS11980</name>
</gene>
<organism evidence="7">
    <name type="scientific">Fagus sylvatica</name>
    <name type="common">Beechnut</name>
    <dbReference type="NCBI Taxonomy" id="28930"/>
    <lineage>
        <taxon>Eukaryota</taxon>
        <taxon>Viridiplantae</taxon>
        <taxon>Streptophyta</taxon>
        <taxon>Embryophyta</taxon>
        <taxon>Tracheophyta</taxon>
        <taxon>Spermatophyta</taxon>
        <taxon>Magnoliopsida</taxon>
        <taxon>eudicotyledons</taxon>
        <taxon>Gunneridae</taxon>
        <taxon>Pentapetalae</taxon>
        <taxon>rosids</taxon>
        <taxon>fabids</taxon>
        <taxon>Fagales</taxon>
        <taxon>Fagaceae</taxon>
        <taxon>Fagus</taxon>
    </lineage>
</organism>
<name>A0A2N9FAA5_FAGSY</name>
<dbReference type="FunFam" id="3.30.430.20:FF:000013">
    <property type="entry name" value="Cysteine-rich RLK (RECEPTOR-like protein kinase) 23"/>
    <property type="match status" value="1"/>
</dbReference>
<dbReference type="CDD" id="cd23509">
    <property type="entry name" value="Gnk2-like"/>
    <property type="match status" value="2"/>
</dbReference>
<evidence type="ECO:0000313" key="7">
    <source>
        <dbReference type="EMBL" id="SPC84098.1"/>
    </source>
</evidence>
<evidence type="ECO:0000256" key="4">
    <source>
        <dbReference type="ARBA" id="ARBA00047951"/>
    </source>
</evidence>
<evidence type="ECO:0000256" key="2">
    <source>
        <dbReference type="ARBA" id="ARBA00022737"/>
    </source>
</evidence>
<feature type="domain" description="Gnk2-homologous" evidence="6">
    <location>
        <begin position="34"/>
        <end position="139"/>
    </location>
</feature>
<proteinExistence type="predicted"/>
<dbReference type="InterPro" id="IPR002902">
    <property type="entry name" value="GNK2"/>
</dbReference>
<keyword evidence="1 5" id="KW-0732">Signal</keyword>
<dbReference type="PANTHER" id="PTHR32099:SF42">
    <property type="entry name" value="CYSTEINE-RICH RECEPTOR-LIKE PROTEIN KINASE 9-RELATED"/>
    <property type="match status" value="1"/>
</dbReference>
<feature type="domain" description="Gnk2-homologous" evidence="6">
    <location>
        <begin position="145"/>
        <end position="253"/>
    </location>
</feature>
<feature type="chain" id="PRO_5014996721" description="Gnk2-homologous domain-containing protein" evidence="5">
    <location>
        <begin position="32"/>
        <end position="305"/>
    </location>
</feature>
<evidence type="ECO:0000256" key="1">
    <source>
        <dbReference type="ARBA" id="ARBA00022729"/>
    </source>
</evidence>
<protein>
    <recommendedName>
        <fullName evidence="6">Gnk2-homologous domain-containing protein</fullName>
    </recommendedName>
</protein>
<comment type="catalytic activity">
    <reaction evidence="4">
        <text>L-threonyl-[protein] + ATP = O-phospho-L-threonyl-[protein] + ADP + H(+)</text>
        <dbReference type="Rhea" id="RHEA:46608"/>
        <dbReference type="Rhea" id="RHEA-COMP:11060"/>
        <dbReference type="Rhea" id="RHEA-COMP:11605"/>
        <dbReference type="ChEBI" id="CHEBI:15378"/>
        <dbReference type="ChEBI" id="CHEBI:30013"/>
        <dbReference type="ChEBI" id="CHEBI:30616"/>
        <dbReference type="ChEBI" id="CHEBI:61977"/>
        <dbReference type="ChEBI" id="CHEBI:456216"/>
    </reaction>
</comment>